<dbReference type="InterPro" id="IPR016193">
    <property type="entry name" value="Cytidine_deaminase-like"/>
</dbReference>
<name>A0A430UF82_THESC</name>
<evidence type="ECO:0000256" key="2">
    <source>
        <dbReference type="ARBA" id="ARBA00023150"/>
    </source>
</evidence>
<protein>
    <recommendedName>
        <fullName evidence="7">Sulfurtransferase FdhD</fullName>
    </recommendedName>
</protein>
<keyword evidence="1" id="KW-0963">Cytoplasm</keyword>
<sequence>MWRFEGGCFQEEAYSLPEEERFLLLVNGKPWASFSYTPGDEVYLALGHLFLSGVLGGAVAGGRRGGGRGPTRGIHGAALFDLSGQLLYLNEDIGRHNAVDRLAGYMLLEGVRPPVLLAVTATAPAVSLAQRYGLALAAYVRPTGYRLYAPGGMPVPEGVLRP</sequence>
<dbReference type="AlphaFoldDB" id="A0A430UF82"/>
<proteinExistence type="predicted"/>
<keyword evidence="2" id="KW-0501">Molybdenum cofactor biosynthesis</keyword>
<dbReference type="EMBL" id="PELV01000059">
    <property type="protein sequence ID" value="RTH20270.1"/>
    <property type="molecule type" value="Genomic_DNA"/>
</dbReference>
<comment type="caution">
    <text evidence="4">The sequence shown here is derived from an EMBL/GenBank/DDBJ whole genome shotgun (WGS) entry which is preliminary data.</text>
</comment>
<organism evidence="4 6">
    <name type="scientific">Thermus scotoductus</name>
    <dbReference type="NCBI Taxonomy" id="37636"/>
    <lineage>
        <taxon>Bacteria</taxon>
        <taxon>Thermotogati</taxon>
        <taxon>Deinococcota</taxon>
        <taxon>Deinococci</taxon>
        <taxon>Thermales</taxon>
        <taxon>Thermaceae</taxon>
        <taxon>Thermus</taxon>
    </lineage>
</organism>
<evidence type="ECO:0000313" key="3">
    <source>
        <dbReference type="EMBL" id="RTH20270.1"/>
    </source>
</evidence>
<evidence type="ECO:0008006" key="7">
    <source>
        <dbReference type="Google" id="ProtNLM"/>
    </source>
</evidence>
<dbReference type="PANTHER" id="PTHR30592:SF1">
    <property type="entry name" value="SULFUR CARRIER PROTEIN FDHD"/>
    <property type="match status" value="1"/>
</dbReference>
<dbReference type="Proteomes" id="UP000288347">
    <property type="component" value="Unassembled WGS sequence"/>
</dbReference>
<accession>A0A430UF82</accession>
<dbReference type="PANTHER" id="PTHR30592">
    <property type="entry name" value="FORMATE DEHYDROGENASE"/>
    <property type="match status" value="1"/>
</dbReference>
<gene>
    <name evidence="4" type="ORF">CSW29_10080</name>
    <name evidence="3" type="ORF">CSW41_02645</name>
</gene>
<evidence type="ECO:0000313" key="5">
    <source>
        <dbReference type="Proteomes" id="UP000287439"/>
    </source>
</evidence>
<dbReference type="RefSeq" id="WP_126203037.1">
    <property type="nucleotide sequence ID" value="NZ_PELV01000059.1"/>
</dbReference>
<dbReference type="GO" id="GO:0016783">
    <property type="term" value="F:sulfurtransferase activity"/>
    <property type="evidence" value="ECO:0007669"/>
    <property type="project" value="InterPro"/>
</dbReference>
<dbReference type="InterPro" id="IPR003786">
    <property type="entry name" value="FdhD"/>
</dbReference>
<evidence type="ECO:0000256" key="1">
    <source>
        <dbReference type="ARBA" id="ARBA00022490"/>
    </source>
</evidence>
<dbReference type="Proteomes" id="UP000287439">
    <property type="component" value="Unassembled WGS sequence"/>
</dbReference>
<evidence type="ECO:0000313" key="4">
    <source>
        <dbReference type="EMBL" id="RTH98327.1"/>
    </source>
</evidence>
<dbReference type="SUPFAM" id="SSF53927">
    <property type="entry name" value="Cytidine deaminase-like"/>
    <property type="match status" value="2"/>
</dbReference>
<dbReference type="Pfam" id="PF02634">
    <property type="entry name" value="FdhD-NarQ"/>
    <property type="match status" value="1"/>
</dbReference>
<dbReference type="Gene3D" id="3.40.140.10">
    <property type="entry name" value="Cytidine Deaminase, domain 2"/>
    <property type="match status" value="1"/>
</dbReference>
<dbReference type="GO" id="GO:0006777">
    <property type="term" value="P:Mo-molybdopterin cofactor biosynthetic process"/>
    <property type="evidence" value="ECO:0007669"/>
    <property type="project" value="UniProtKB-KW"/>
</dbReference>
<dbReference type="EMBL" id="PEMH01000358">
    <property type="protein sequence ID" value="RTH98327.1"/>
    <property type="molecule type" value="Genomic_DNA"/>
</dbReference>
<evidence type="ECO:0000313" key="6">
    <source>
        <dbReference type="Proteomes" id="UP000288347"/>
    </source>
</evidence>
<reference evidence="5 6" key="1">
    <citation type="journal article" date="2019" name="Extremophiles">
        <title>Biogeography of thermophiles and predominance of Thermus scotoductus in domestic water heaters.</title>
        <authorList>
            <person name="Wilpiszeski R.L."/>
            <person name="Zhang Z."/>
            <person name="House C.H."/>
        </authorList>
    </citation>
    <scope>NUCLEOTIDE SEQUENCE [LARGE SCALE GENOMIC DNA]</scope>
    <source>
        <strain evidence="4 6">16_S16</strain>
        <strain evidence="3 5">28_S28</strain>
    </source>
</reference>